<evidence type="ECO:0000313" key="1">
    <source>
        <dbReference type="EMBL" id="KKM81074.1"/>
    </source>
</evidence>
<protein>
    <recommendedName>
        <fullName evidence="2">L-2-amino-thiazoline-4-carboxylic acid hydrolase</fullName>
    </recommendedName>
</protein>
<dbReference type="AlphaFoldDB" id="A0A0F9KFS4"/>
<gene>
    <name evidence="1" type="ORF">LCGC14_1333440</name>
</gene>
<sequence length="163" mass="19402">MRKVTDADKLFYYERNFVTLDGLWMLEAEKAVGWDEALKIDNTVWIKLFKIIIRRLKKYLNIQTNTLKDLIQILTFRWSIEGWNYAVDRISESEIIINVNKCPYKASMDRNEERHDKIPLICKNMCNIIYKTTFEDFNPDIKLSRQTFMGLGDSVCNFHFTIS</sequence>
<organism evidence="1">
    <name type="scientific">marine sediment metagenome</name>
    <dbReference type="NCBI Taxonomy" id="412755"/>
    <lineage>
        <taxon>unclassified sequences</taxon>
        <taxon>metagenomes</taxon>
        <taxon>ecological metagenomes</taxon>
    </lineage>
</organism>
<proteinExistence type="predicted"/>
<name>A0A0F9KFS4_9ZZZZ</name>
<dbReference type="InterPro" id="IPR026002">
    <property type="entry name" value="ATC_hydrolase-like"/>
</dbReference>
<reference evidence="1" key="1">
    <citation type="journal article" date="2015" name="Nature">
        <title>Complex archaea that bridge the gap between prokaryotes and eukaryotes.</title>
        <authorList>
            <person name="Spang A."/>
            <person name="Saw J.H."/>
            <person name="Jorgensen S.L."/>
            <person name="Zaremba-Niedzwiedzka K."/>
            <person name="Martijn J."/>
            <person name="Lind A.E."/>
            <person name="van Eijk R."/>
            <person name="Schleper C."/>
            <person name="Guy L."/>
            <person name="Ettema T.J."/>
        </authorList>
    </citation>
    <scope>NUCLEOTIDE SEQUENCE</scope>
</reference>
<accession>A0A0F9KFS4</accession>
<evidence type="ECO:0008006" key="2">
    <source>
        <dbReference type="Google" id="ProtNLM"/>
    </source>
</evidence>
<comment type="caution">
    <text evidence="1">The sequence shown here is derived from an EMBL/GenBank/DDBJ whole genome shotgun (WGS) entry which is preliminary data.</text>
</comment>
<dbReference type="Pfam" id="PF14196">
    <property type="entry name" value="ATC_hydrolase"/>
    <property type="match status" value="1"/>
</dbReference>
<dbReference type="EMBL" id="LAZR01008081">
    <property type="protein sequence ID" value="KKM81074.1"/>
    <property type="molecule type" value="Genomic_DNA"/>
</dbReference>